<gene>
    <name evidence="1" type="ORF">VFPFJ_11717</name>
</gene>
<name>A0A179EXE0_PURLI</name>
<dbReference type="EMBL" id="LSBI01000081">
    <property type="protein sequence ID" value="OAQ57855.1"/>
    <property type="molecule type" value="Genomic_DNA"/>
</dbReference>
<protein>
    <submittedName>
        <fullName evidence="1">Uncharacterized protein</fullName>
    </submittedName>
</protein>
<evidence type="ECO:0000313" key="2">
    <source>
        <dbReference type="Proteomes" id="UP000078340"/>
    </source>
</evidence>
<organism evidence="1 2">
    <name type="scientific">Purpureocillium lilacinum</name>
    <name type="common">Paecilomyces lilacinus</name>
    <dbReference type="NCBI Taxonomy" id="33203"/>
    <lineage>
        <taxon>Eukaryota</taxon>
        <taxon>Fungi</taxon>
        <taxon>Dikarya</taxon>
        <taxon>Ascomycota</taxon>
        <taxon>Pezizomycotina</taxon>
        <taxon>Sordariomycetes</taxon>
        <taxon>Hypocreomycetidae</taxon>
        <taxon>Hypocreales</taxon>
        <taxon>Ophiocordycipitaceae</taxon>
        <taxon>Purpureocillium</taxon>
    </lineage>
</organism>
<sequence length="185" mass="20079">MDLKTLPTAARESEVYSHSDLLALVEQCNHLEEWNPVDSKGRINARKSTEVDDNIVAMVLRHFGPSVQSWANERNLALTGRTTARNPTWAKAGARVAPTPGTICLIIPYPDTIPDADLEIRFEPVRNGTDFIKVDWQLPKLLPVGSVLTVARGDIKFLPIEIHCSASGPAAAPGEAKSGYATGPN</sequence>
<accession>A0A179EXE0</accession>
<dbReference type="AlphaFoldDB" id="A0A179EXE0"/>
<comment type="caution">
    <text evidence="1">The sequence shown here is derived from an EMBL/GenBank/DDBJ whole genome shotgun (WGS) entry which is preliminary data.</text>
</comment>
<proteinExistence type="predicted"/>
<dbReference type="Proteomes" id="UP000078340">
    <property type="component" value="Unassembled WGS sequence"/>
</dbReference>
<evidence type="ECO:0000313" key="1">
    <source>
        <dbReference type="EMBL" id="OAQ57855.1"/>
    </source>
</evidence>
<reference evidence="1 2" key="1">
    <citation type="submission" date="2016-02" db="EMBL/GenBank/DDBJ databases">
        <title>Biosynthesis of antibiotic leucinostatins and their inhibition on Phytophthora in bio-control Purpureocillium lilacinum.</title>
        <authorList>
            <person name="Wang G."/>
            <person name="Liu Z."/>
            <person name="Lin R."/>
            <person name="Li E."/>
            <person name="Mao Z."/>
            <person name="Ling J."/>
            <person name="Yin W."/>
            <person name="Xie B."/>
        </authorList>
    </citation>
    <scope>NUCLEOTIDE SEQUENCE [LARGE SCALE GENOMIC DNA]</scope>
    <source>
        <strain evidence="1">PLFJ-1</strain>
    </source>
</reference>